<evidence type="ECO:0000313" key="4">
    <source>
        <dbReference type="Proteomes" id="UP000245523"/>
    </source>
</evidence>
<dbReference type="SUPFAM" id="SSF53300">
    <property type="entry name" value="vWA-like"/>
    <property type="match status" value="1"/>
</dbReference>
<proteinExistence type="predicted"/>
<feature type="region of interest" description="Disordered" evidence="1">
    <location>
        <begin position="183"/>
        <end position="256"/>
    </location>
</feature>
<dbReference type="InterPro" id="IPR018698">
    <property type="entry name" value="VWA-like_dom"/>
</dbReference>
<reference evidence="3 4" key="1">
    <citation type="submission" date="2018-05" db="EMBL/GenBank/DDBJ databases">
        <title>Animal gut microbial communities from fecal samples from Wisconsin, USA.</title>
        <authorList>
            <person name="Neumann A."/>
        </authorList>
    </citation>
    <scope>NUCLEOTIDE SEQUENCE [LARGE SCALE GENOMIC DNA]</scope>
    <source>
        <strain evidence="3 4">UWS4</strain>
    </source>
</reference>
<dbReference type="Pfam" id="PF13203">
    <property type="entry name" value="DUF2201_N"/>
    <property type="match status" value="1"/>
</dbReference>
<evidence type="ECO:0000259" key="2">
    <source>
        <dbReference type="PROSITE" id="PS50234"/>
    </source>
</evidence>
<dbReference type="PANTHER" id="PTHR38730">
    <property type="entry name" value="SLL7028 PROTEIN"/>
    <property type="match status" value="1"/>
</dbReference>
<comment type="caution">
    <text evidence="3">The sequence shown here is derived from an EMBL/GenBank/DDBJ whole genome shotgun (WGS) entry which is preliminary data.</text>
</comment>
<protein>
    <submittedName>
        <fullName evidence="3">VWA-like protein DUF2201</fullName>
    </submittedName>
</protein>
<keyword evidence="4" id="KW-1185">Reference proteome</keyword>
<dbReference type="InterPro" id="IPR025154">
    <property type="entry name" value="Put_metallopeptidase_dom"/>
</dbReference>
<feature type="compositionally biased region" description="Low complexity" evidence="1">
    <location>
        <begin position="194"/>
        <end position="205"/>
    </location>
</feature>
<dbReference type="EMBL" id="QGHD01000006">
    <property type="protein sequence ID" value="PWL03357.1"/>
    <property type="molecule type" value="Genomic_DNA"/>
</dbReference>
<name>A0ABX5LM18_9BACT</name>
<dbReference type="InterPro" id="IPR002035">
    <property type="entry name" value="VWF_A"/>
</dbReference>
<dbReference type="Proteomes" id="UP000245523">
    <property type="component" value="Unassembled WGS sequence"/>
</dbReference>
<dbReference type="Pfam" id="PF09967">
    <property type="entry name" value="DUF2201"/>
    <property type="match status" value="1"/>
</dbReference>
<feature type="domain" description="VWFA" evidence="2">
    <location>
        <begin position="353"/>
        <end position="458"/>
    </location>
</feature>
<dbReference type="PANTHER" id="PTHR38730:SF1">
    <property type="entry name" value="SLL7028 PROTEIN"/>
    <property type="match status" value="1"/>
</dbReference>
<evidence type="ECO:0000256" key="1">
    <source>
        <dbReference type="SAM" id="MobiDB-lite"/>
    </source>
</evidence>
<organism evidence="3 4">
    <name type="scientific">Hallerella porci</name>
    <dbReference type="NCBI Taxonomy" id="1945871"/>
    <lineage>
        <taxon>Bacteria</taxon>
        <taxon>Pseudomonadati</taxon>
        <taxon>Fibrobacterota</taxon>
        <taxon>Fibrobacteria</taxon>
        <taxon>Fibrobacterales</taxon>
        <taxon>Fibrobacteraceae</taxon>
        <taxon>Hallerella</taxon>
    </lineage>
</organism>
<dbReference type="Gene3D" id="3.40.50.410">
    <property type="entry name" value="von Willebrand factor, type A domain"/>
    <property type="match status" value="1"/>
</dbReference>
<dbReference type="CDD" id="cd00198">
    <property type="entry name" value="vWFA"/>
    <property type="match status" value="1"/>
</dbReference>
<dbReference type="InterPro" id="IPR036465">
    <property type="entry name" value="vWFA_dom_sf"/>
</dbReference>
<gene>
    <name evidence="3" type="ORF">B0H50_10613</name>
</gene>
<feature type="compositionally biased region" description="Basic and acidic residues" evidence="1">
    <location>
        <begin position="206"/>
        <end position="233"/>
    </location>
</feature>
<sequence length="502" mass="57886">MTEGEAKTILSLSQEIMLLANNTLVVNLRFLDAAMSRLVLMPTDKMEGLSTDGHFLYYNPQGILKNYKAEKELVVRNYLHSLLHCIFRHHIITRLVNPNAWNLACDIAVEVIIDELKLSQLKVYRESYQESVVSNLQSKIKYLTAEKIYDYLISNATEEDFAQWARYFKGDDHSIWYSQQNAENVDGNDDSKNSESQSNKKSSPQNEKKSSEKKGENLSGENSEKKNSEDQKSSGENLEQENSSDKKSSGSLQSLQEQMEDWKNIAEKMQMDLETFSKERGDAAGNLMQNLKAATREKYDYTAFLKRFAVMGEAMKINDDEFDYIFYTYGLSAYKNRPLIEPLEYKDVKRIREFVIAIDTSGSTSGELVETFVTKTYNILKQSESFHSKVNIHIIQCDAEIQCDEKITSQEEFERYIKTMKIYGGGGTDFCPVFRYVEKLQKEREFSNLKGLIYLTDGCGIFPKQKPNYNTAFVFIDDEMNNYKVPAWAIKLILEKEDLQEK</sequence>
<dbReference type="PROSITE" id="PS50234">
    <property type="entry name" value="VWFA"/>
    <property type="match status" value="1"/>
</dbReference>
<accession>A0ABX5LM18</accession>
<evidence type="ECO:0000313" key="3">
    <source>
        <dbReference type="EMBL" id="PWL03357.1"/>
    </source>
</evidence>